<accession>A0A8J2V346</accession>
<evidence type="ECO:0000313" key="8">
    <source>
        <dbReference type="Proteomes" id="UP000613582"/>
    </source>
</evidence>
<reference evidence="7" key="2">
    <citation type="submission" date="2020-09" db="EMBL/GenBank/DDBJ databases">
        <authorList>
            <person name="Sun Q."/>
            <person name="Zhou Y."/>
        </authorList>
    </citation>
    <scope>NUCLEOTIDE SEQUENCE</scope>
    <source>
        <strain evidence="7">CGMCC 1.12921</strain>
    </source>
</reference>
<evidence type="ECO:0000256" key="5">
    <source>
        <dbReference type="ARBA" id="ARBA00023136"/>
    </source>
</evidence>
<dbReference type="PANTHER" id="PTHR30606">
    <property type="entry name" value="LIPID A BIOSYNTHESIS LAUROYL ACYLTRANSFERASE"/>
    <property type="match status" value="1"/>
</dbReference>
<evidence type="ECO:0000256" key="2">
    <source>
        <dbReference type="ARBA" id="ARBA00022475"/>
    </source>
</evidence>
<keyword evidence="8" id="KW-1185">Reference proteome</keyword>
<evidence type="ECO:0000256" key="4">
    <source>
        <dbReference type="ARBA" id="ARBA00022679"/>
    </source>
</evidence>
<dbReference type="CDD" id="cd07984">
    <property type="entry name" value="LPLAT_LABLAT-like"/>
    <property type="match status" value="1"/>
</dbReference>
<sequence length="333" mass="37376">MSRSTNFPDPLSAADPMRWDGEAELPERRANMDITLKHQFEATIMHGMFSLMELMGVDRASAFMGGLLRTVGPWLRPVHKRGLNNLRLVFPENSDDENRAILKKVWENLGRTVGEYPHLECFRAFEDGGRVEVEGEEILRSLIEQERPVIFVTSHMANWEVIGTVLYRAGVKFAIVYRAANNPIVDERIIDLRAGVMTRHQAPKGKRGGRALLNFLNSGLSLCMLVDQKLNDGIRVPFMGHDAMTPSAAARMALKYDAPVVPIGIRRLDGASFRVSFNDPLVFSPTGETHRDAEALTAQINDALGQIIKANPGQWLWLHRRWPKDVMKAAGLE</sequence>
<dbReference type="GO" id="GO:0016746">
    <property type="term" value="F:acyltransferase activity"/>
    <property type="evidence" value="ECO:0007669"/>
    <property type="project" value="UniProtKB-KW"/>
</dbReference>
<protein>
    <submittedName>
        <fullName evidence="7">Lipid A biosynthesis lauroyl acyltransferase</fullName>
    </submittedName>
</protein>
<keyword evidence="4" id="KW-0808">Transferase</keyword>
<keyword evidence="3" id="KW-0997">Cell inner membrane</keyword>
<proteinExistence type="predicted"/>
<dbReference type="GO" id="GO:0009247">
    <property type="term" value="P:glycolipid biosynthetic process"/>
    <property type="evidence" value="ECO:0007669"/>
    <property type="project" value="UniProtKB-ARBA"/>
</dbReference>
<keyword evidence="6 7" id="KW-0012">Acyltransferase</keyword>
<evidence type="ECO:0000256" key="6">
    <source>
        <dbReference type="ARBA" id="ARBA00023315"/>
    </source>
</evidence>
<evidence type="ECO:0000256" key="1">
    <source>
        <dbReference type="ARBA" id="ARBA00004533"/>
    </source>
</evidence>
<reference evidence="7" key="1">
    <citation type="journal article" date="2014" name="Int. J. Syst. Evol. Microbiol.">
        <title>Complete genome sequence of Corynebacterium casei LMG S-19264T (=DSM 44701T), isolated from a smear-ripened cheese.</title>
        <authorList>
            <consortium name="US DOE Joint Genome Institute (JGI-PGF)"/>
            <person name="Walter F."/>
            <person name="Albersmeier A."/>
            <person name="Kalinowski J."/>
            <person name="Ruckert C."/>
        </authorList>
    </citation>
    <scope>NUCLEOTIDE SEQUENCE</scope>
    <source>
        <strain evidence="7">CGMCC 1.12921</strain>
    </source>
</reference>
<organism evidence="7 8">
    <name type="scientific">Aquisalinus flavus</name>
    <dbReference type="NCBI Taxonomy" id="1526572"/>
    <lineage>
        <taxon>Bacteria</taxon>
        <taxon>Pseudomonadati</taxon>
        <taxon>Pseudomonadota</taxon>
        <taxon>Alphaproteobacteria</taxon>
        <taxon>Parvularculales</taxon>
        <taxon>Parvularculaceae</taxon>
        <taxon>Aquisalinus</taxon>
    </lineage>
</organism>
<dbReference type="Proteomes" id="UP000613582">
    <property type="component" value="Unassembled WGS sequence"/>
</dbReference>
<keyword evidence="2" id="KW-1003">Cell membrane</keyword>
<name>A0A8J2V346_9PROT</name>
<dbReference type="Pfam" id="PF03279">
    <property type="entry name" value="Lip_A_acyltrans"/>
    <property type="match status" value="1"/>
</dbReference>
<dbReference type="RefSeq" id="WP_188160696.1">
    <property type="nucleotide sequence ID" value="NZ_BMGH01000002.1"/>
</dbReference>
<dbReference type="EMBL" id="BMGH01000002">
    <property type="protein sequence ID" value="GGD18395.1"/>
    <property type="molecule type" value="Genomic_DNA"/>
</dbReference>
<comment type="caution">
    <text evidence="7">The sequence shown here is derived from an EMBL/GenBank/DDBJ whole genome shotgun (WGS) entry which is preliminary data.</text>
</comment>
<dbReference type="AlphaFoldDB" id="A0A8J2V346"/>
<evidence type="ECO:0000313" key="7">
    <source>
        <dbReference type="EMBL" id="GGD18395.1"/>
    </source>
</evidence>
<gene>
    <name evidence="7" type="ORF">GCM10011342_28810</name>
</gene>
<comment type="subcellular location">
    <subcellularLocation>
        <location evidence="1">Cell inner membrane</location>
    </subcellularLocation>
</comment>
<keyword evidence="5" id="KW-0472">Membrane</keyword>
<dbReference type="GO" id="GO:0005886">
    <property type="term" value="C:plasma membrane"/>
    <property type="evidence" value="ECO:0007669"/>
    <property type="project" value="UniProtKB-SubCell"/>
</dbReference>
<dbReference type="InterPro" id="IPR004960">
    <property type="entry name" value="LipA_acyltrans"/>
</dbReference>
<evidence type="ECO:0000256" key="3">
    <source>
        <dbReference type="ARBA" id="ARBA00022519"/>
    </source>
</evidence>
<dbReference type="PANTHER" id="PTHR30606:SF10">
    <property type="entry name" value="PHOSPHATIDYLINOSITOL MANNOSIDE ACYLTRANSFERASE"/>
    <property type="match status" value="1"/>
</dbReference>